<dbReference type="GO" id="GO:0006412">
    <property type="term" value="P:translation"/>
    <property type="evidence" value="ECO:0007669"/>
    <property type="project" value="UniProtKB-UniRule"/>
</dbReference>
<comment type="similarity">
    <text evidence="1 5">Belongs to the eukaryotic ribosomal protein eL21 family.</text>
</comment>
<dbReference type="GO" id="GO:1990904">
    <property type="term" value="C:ribonucleoprotein complex"/>
    <property type="evidence" value="ECO:0007669"/>
    <property type="project" value="UniProtKB-KW"/>
</dbReference>
<dbReference type="PANTHER" id="PTHR20981">
    <property type="entry name" value="60S RIBOSOMAL PROTEIN L21"/>
    <property type="match status" value="1"/>
</dbReference>
<evidence type="ECO:0000256" key="4">
    <source>
        <dbReference type="ARBA" id="ARBA00035219"/>
    </source>
</evidence>
<evidence type="ECO:0000256" key="1">
    <source>
        <dbReference type="ARBA" id="ARBA00008427"/>
    </source>
</evidence>
<keyword evidence="3 5" id="KW-0687">Ribonucleoprotein</keyword>
<proteinExistence type="inferred from homology"/>
<dbReference type="InterPro" id="IPR008991">
    <property type="entry name" value="Translation_prot_SH3-like_sf"/>
</dbReference>
<organism evidence="6 7">
    <name type="scientific">Zestosphaera tikiterensis</name>
    <dbReference type="NCBI Taxonomy" id="1973259"/>
    <lineage>
        <taxon>Archaea</taxon>
        <taxon>Thermoproteota</taxon>
        <taxon>Thermoprotei</taxon>
        <taxon>Desulfurococcales</taxon>
        <taxon>Desulfurococcaceae</taxon>
        <taxon>Zestosphaera</taxon>
    </lineage>
</organism>
<dbReference type="Gene3D" id="2.30.30.70">
    <property type="entry name" value="Ribosomal protein L21"/>
    <property type="match status" value="1"/>
</dbReference>
<dbReference type="InterPro" id="IPR036948">
    <property type="entry name" value="Ribosomal_eL21_sf"/>
</dbReference>
<dbReference type="NCBIfam" id="NF003303">
    <property type="entry name" value="PRK04306.1"/>
    <property type="match status" value="1"/>
</dbReference>
<gene>
    <name evidence="5" type="primary">rpl21e</name>
    <name evidence="6" type="ORF">B7O98_05715</name>
</gene>
<evidence type="ECO:0000313" key="6">
    <source>
        <dbReference type="EMBL" id="PUA32168.1"/>
    </source>
</evidence>
<dbReference type="AlphaFoldDB" id="A0A2R7Y3T2"/>
<dbReference type="Pfam" id="PF01157">
    <property type="entry name" value="Ribosomal_L21e"/>
    <property type="match status" value="1"/>
</dbReference>
<comment type="caution">
    <text evidence="6">The sequence shown here is derived from an EMBL/GenBank/DDBJ whole genome shotgun (WGS) entry which is preliminary data.</text>
</comment>
<dbReference type="Proteomes" id="UP000244093">
    <property type="component" value="Unassembled WGS sequence"/>
</dbReference>
<dbReference type="InterPro" id="IPR001147">
    <property type="entry name" value="Ribosomal_eL21"/>
</dbReference>
<dbReference type="SUPFAM" id="SSF50104">
    <property type="entry name" value="Translation proteins SH3-like domain"/>
    <property type="match status" value="1"/>
</dbReference>
<evidence type="ECO:0000256" key="5">
    <source>
        <dbReference type="HAMAP-Rule" id="MF_00369"/>
    </source>
</evidence>
<dbReference type="GO" id="GO:0005840">
    <property type="term" value="C:ribosome"/>
    <property type="evidence" value="ECO:0007669"/>
    <property type="project" value="UniProtKB-KW"/>
</dbReference>
<dbReference type="HAMAP" id="MF_00369">
    <property type="entry name" value="Ribosomal_eL21"/>
    <property type="match status" value="1"/>
</dbReference>
<evidence type="ECO:0000313" key="7">
    <source>
        <dbReference type="Proteomes" id="UP000244093"/>
    </source>
</evidence>
<dbReference type="InterPro" id="IPR022856">
    <property type="entry name" value="Ribosomal_eL21_arc"/>
</dbReference>
<evidence type="ECO:0000256" key="2">
    <source>
        <dbReference type="ARBA" id="ARBA00022980"/>
    </source>
</evidence>
<keyword evidence="2 5" id="KW-0689">Ribosomal protein</keyword>
<dbReference type="GO" id="GO:0003735">
    <property type="term" value="F:structural constituent of ribosome"/>
    <property type="evidence" value="ECO:0007669"/>
    <property type="project" value="InterPro"/>
</dbReference>
<dbReference type="FunFam" id="2.30.30.70:FF:000001">
    <property type="entry name" value="60S ribosomal protein L21"/>
    <property type="match status" value="1"/>
</dbReference>
<evidence type="ECO:0000256" key="3">
    <source>
        <dbReference type="ARBA" id="ARBA00023274"/>
    </source>
</evidence>
<dbReference type="EMBL" id="NBVN01000004">
    <property type="protein sequence ID" value="PUA32168.1"/>
    <property type="molecule type" value="Genomic_DNA"/>
</dbReference>
<protein>
    <recommendedName>
        <fullName evidence="4 5">Large ribosomal subunit protein eL21</fullName>
    </recommendedName>
</protein>
<reference evidence="6 7" key="1">
    <citation type="journal article" date="2018" name="Syst. Appl. Microbiol.">
        <title>A new symbiotic nanoarchaeote (Candidatus Nanoclepta minutus) and its host (Zestosphaera tikiterensis gen. nov., sp. nov.) from a New Zealand hot spring.</title>
        <authorList>
            <person name="St John E."/>
            <person name="Liu Y."/>
            <person name="Podar M."/>
            <person name="Stott M.B."/>
            <person name="Meneghin J."/>
            <person name="Chen Z."/>
            <person name="Lagutin K."/>
            <person name="Mitchell K."/>
            <person name="Reysenbach A.L."/>
        </authorList>
    </citation>
    <scope>NUCLEOTIDE SEQUENCE [LARGE SCALE GENOMIC DNA]</scope>
    <source>
        <strain evidence="6">NZ3</strain>
    </source>
</reference>
<accession>A0A2R7Y3T2</accession>
<sequence>MVKAPQGYRHRTRKLLKKDVRERGAIPPLSQVMREYKEGDKVFIVPNPAIHDALPHRRYIGKVGTIIGRRGRAYLVEVYLGDKKKTLITYPEHLKPASA</sequence>
<name>A0A2R7Y3T2_9CREN</name>